<sequence length="62" mass="7544">MPIVNEYEEEMIAILLQEENFYPWNPADPEAEDYFEQQQKSWPPFESLELEQLPKIELWQSI</sequence>
<evidence type="ECO:0000313" key="2">
    <source>
        <dbReference type="Proteomes" id="UP000008206"/>
    </source>
</evidence>
<dbReference type="KEGG" id="cyj:Cyan7822_4135"/>
<dbReference type="Proteomes" id="UP000008206">
    <property type="component" value="Chromosome"/>
</dbReference>
<organism evidence="1 2">
    <name type="scientific">Gloeothece verrucosa (strain PCC 7822)</name>
    <name type="common">Cyanothece sp. (strain PCC 7822)</name>
    <dbReference type="NCBI Taxonomy" id="497965"/>
    <lineage>
        <taxon>Bacteria</taxon>
        <taxon>Bacillati</taxon>
        <taxon>Cyanobacteriota</taxon>
        <taxon>Cyanophyceae</taxon>
        <taxon>Oscillatoriophycideae</taxon>
        <taxon>Chroococcales</taxon>
        <taxon>Aphanothecaceae</taxon>
        <taxon>Gloeothece</taxon>
        <taxon>Gloeothece verrucosa</taxon>
    </lineage>
</organism>
<proteinExistence type="predicted"/>
<dbReference type="HOGENOM" id="CLU_2896569_0_0_3"/>
<evidence type="ECO:0000313" key="1">
    <source>
        <dbReference type="EMBL" id="ADN16053.1"/>
    </source>
</evidence>
<dbReference type="OrthoDB" id="422386at2"/>
<keyword evidence="2" id="KW-1185">Reference proteome</keyword>
<gene>
    <name evidence="1" type="ordered locus">Cyan7822_4135</name>
</gene>
<reference evidence="2" key="1">
    <citation type="journal article" date="2011" name="MBio">
        <title>Novel metabolic attributes of the genus Cyanothece, comprising a group of unicellular nitrogen-fixing Cyanobacteria.</title>
        <authorList>
            <person name="Bandyopadhyay A."/>
            <person name="Elvitigala T."/>
            <person name="Welsh E."/>
            <person name="Stockel J."/>
            <person name="Liberton M."/>
            <person name="Min H."/>
            <person name="Sherman L.A."/>
            <person name="Pakrasi H.B."/>
        </authorList>
    </citation>
    <scope>NUCLEOTIDE SEQUENCE [LARGE SCALE GENOMIC DNA]</scope>
    <source>
        <strain evidence="2">PCC 7822</strain>
    </source>
</reference>
<dbReference type="eggNOG" id="ENOG5032MQQ">
    <property type="taxonomic scope" value="Bacteria"/>
</dbReference>
<dbReference type="AlphaFoldDB" id="E0U7W6"/>
<name>E0U7W6_GLOV7</name>
<accession>E0U7W6</accession>
<dbReference type="EMBL" id="CP002198">
    <property type="protein sequence ID" value="ADN16053.1"/>
    <property type="molecule type" value="Genomic_DNA"/>
</dbReference>
<dbReference type="RefSeq" id="WP_013324119.1">
    <property type="nucleotide sequence ID" value="NC_014501.1"/>
</dbReference>
<protein>
    <submittedName>
        <fullName evidence="1">Uncharacterized protein</fullName>
    </submittedName>
</protein>